<dbReference type="Proteomes" id="UP001175271">
    <property type="component" value="Unassembled WGS sequence"/>
</dbReference>
<keyword evidence="3" id="KW-1185">Reference proteome</keyword>
<accession>A0AA39LNY5</accession>
<comment type="caution">
    <text evidence="2">The sequence shown here is derived from an EMBL/GenBank/DDBJ whole genome shotgun (WGS) entry which is preliminary data.</text>
</comment>
<organism evidence="2 3">
    <name type="scientific">Steinernema hermaphroditum</name>
    <dbReference type="NCBI Taxonomy" id="289476"/>
    <lineage>
        <taxon>Eukaryota</taxon>
        <taxon>Metazoa</taxon>
        <taxon>Ecdysozoa</taxon>
        <taxon>Nematoda</taxon>
        <taxon>Chromadorea</taxon>
        <taxon>Rhabditida</taxon>
        <taxon>Tylenchina</taxon>
        <taxon>Panagrolaimomorpha</taxon>
        <taxon>Strongyloidoidea</taxon>
        <taxon>Steinernematidae</taxon>
        <taxon>Steinernema</taxon>
    </lineage>
</organism>
<evidence type="ECO:0000256" key="1">
    <source>
        <dbReference type="SAM" id="MobiDB-lite"/>
    </source>
</evidence>
<dbReference type="EMBL" id="JAUCMV010000004">
    <property type="protein sequence ID" value="KAK0404342.1"/>
    <property type="molecule type" value="Genomic_DNA"/>
</dbReference>
<name>A0AA39LNY5_9BILA</name>
<feature type="compositionally biased region" description="Basic residues" evidence="1">
    <location>
        <begin position="195"/>
        <end position="209"/>
    </location>
</feature>
<protein>
    <submittedName>
        <fullName evidence="2">Uncharacterized protein</fullName>
    </submittedName>
</protein>
<gene>
    <name evidence="2" type="ORF">QR680_017407</name>
</gene>
<dbReference type="AlphaFoldDB" id="A0AA39LNY5"/>
<evidence type="ECO:0000313" key="3">
    <source>
        <dbReference type="Proteomes" id="UP001175271"/>
    </source>
</evidence>
<evidence type="ECO:0000313" key="2">
    <source>
        <dbReference type="EMBL" id="KAK0404342.1"/>
    </source>
</evidence>
<sequence>MIDVDTYKYLLEEQISLLSAEANKQLTSARHSMKDGYDRAHRARNRDFAIGDFVYAKRPEKQIRCTKCAKIDPVNKGPFKIIELVLLKPNGKKETIRFDRLTKATFPCSAPPSARVLTVLLSSVSVTMCATGDCDKCLFPGLDYDEEERTEEMTVEEREEEAPKNPQPPAQEDDAPSAMPVNEVAPRQPAGTVKERKHKRQVRTGRVAKKAPTTTPKENDTSIFTSGRLASKKGPLPPPATIRKALLPTPNIPPHKPHGVNLRSSKNSPTCDPLRRSDITSRIAASATTTAQTLTVPASPVTTGKTIVFGDAFALDIGRHVSDGTYTITDLDDIRSFTVQRNATHVVVAISHAFAISQGLPATVRAIGDLVEQETRTDTRFYILAPPPLPAQFTSYWPLVSMIEALCDRLQQAEWICSGKHQSLLSIYLLGMNEASRTNITTEELLNSRVRSTVVALLTEAAQLPLHHRKAPSGASHTL</sequence>
<reference evidence="2" key="1">
    <citation type="submission" date="2023-06" db="EMBL/GenBank/DDBJ databases">
        <title>Genomic analysis of the entomopathogenic nematode Steinernema hermaphroditum.</title>
        <authorList>
            <person name="Schwarz E.M."/>
            <person name="Heppert J.K."/>
            <person name="Baniya A."/>
            <person name="Schwartz H.T."/>
            <person name="Tan C.-H."/>
            <person name="Antoshechkin I."/>
            <person name="Sternberg P.W."/>
            <person name="Goodrich-Blair H."/>
            <person name="Dillman A.R."/>
        </authorList>
    </citation>
    <scope>NUCLEOTIDE SEQUENCE</scope>
    <source>
        <strain evidence="2">PS9179</strain>
        <tissue evidence="2">Whole animal</tissue>
    </source>
</reference>
<proteinExistence type="predicted"/>
<feature type="region of interest" description="Disordered" evidence="1">
    <location>
        <begin position="148"/>
        <end position="275"/>
    </location>
</feature>
<feature type="compositionally biased region" description="Polar residues" evidence="1">
    <location>
        <begin position="212"/>
        <end position="225"/>
    </location>
</feature>